<dbReference type="InterPro" id="IPR036770">
    <property type="entry name" value="Ankyrin_rpt-contain_sf"/>
</dbReference>
<keyword evidence="2 3" id="KW-0040">ANK repeat</keyword>
<dbReference type="InterPro" id="IPR051637">
    <property type="entry name" value="Ank_repeat_dom-contain_49"/>
</dbReference>
<feature type="region of interest" description="Disordered" evidence="4">
    <location>
        <begin position="605"/>
        <end position="656"/>
    </location>
</feature>
<evidence type="ECO:0000313" key="6">
    <source>
        <dbReference type="Proteomes" id="UP001628179"/>
    </source>
</evidence>
<evidence type="ECO:0000313" key="5">
    <source>
        <dbReference type="EMBL" id="GAB1312874.1"/>
    </source>
</evidence>
<organism evidence="5 6">
    <name type="scientific">Madurella fahalii</name>
    <dbReference type="NCBI Taxonomy" id="1157608"/>
    <lineage>
        <taxon>Eukaryota</taxon>
        <taxon>Fungi</taxon>
        <taxon>Dikarya</taxon>
        <taxon>Ascomycota</taxon>
        <taxon>Pezizomycotina</taxon>
        <taxon>Sordariomycetes</taxon>
        <taxon>Sordariomycetidae</taxon>
        <taxon>Sordariales</taxon>
        <taxon>Sordariales incertae sedis</taxon>
        <taxon>Madurella</taxon>
    </lineage>
</organism>
<dbReference type="PANTHER" id="PTHR24180:SF45">
    <property type="entry name" value="POLY [ADP-RIBOSE] POLYMERASE TANKYRASE"/>
    <property type="match status" value="1"/>
</dbReference>
<gene>
    <name evidence="5" type="ORF">MFIFM68171_03084</name>
</gene>
<keyword evidence="6" id="KW-1185">Reference proteome</keyword>
<evidence type="ECO:0000256" key="2">
    <source>
        <dbReference type="ARBA" id="ARBA00023043"/>
    </source>
</evidence>
<protein>
    <submittedName>
        <fullName evidence="5">KN motif and ankyrin repeat domain-containing protein 3</fullName>
    </submittedName>
</protein>
<dbReference type="Gene3D" id="1.25.40.20">
    <property type="entry name" value="Ankyrin repeat-containing domain"/>
    <property type="match status" value="2"/>
</dbReference>
<comment type="caution">
    <text evidence="5">The sequence shown here is derived from an EMBL/GenBank/DDBJ whole genome shotgun (WGS) entry which is preliminary data.</text>
</comment>
<name>A0ABQ0G559_9PEZI</name>
<feature type="repeat" description="ANK" evidence="3">
    <location>
        <begin position="725"/>
        <end position="757"/>
    </location>
</feature>
<evidence type="ECO:0000256" key="1">
    <source>
        <dbReference type="ARBA" id="ARBA00022737"/>
    </source>
</evidence>
<sequence length="817" mass="89610">MPADIMTRLRPGQPGIVYLDALYGGHVDEYHRVSFSLHPHQPCGADAVSKARPFEMASSPAAASQGPWPSGSRIGRPPQWTISRSRKLARLYLYTTLSIEKIIKVLEDESFKPRKNSAQKTIHKMLDNDPRYLRPESRIEMTQRLNSLSMSPTRRKRRKKEAPVQASPPELTGPEYLDKEASLPTTDVSSTQGSSSKAEDAPWFEYSGCGVSSNTPPGHNRSAASSGGQRQERAKSQEKCVMDSIIQDVKRRVSDCSTHYAAQISTLIEEFTISCVSDDEDSPRRRPSVSLSGRSDLGEAAESDTVFEISEAFPEPGFALPGDFLSAHTRSCADFPGQQHGKRDCWCSIAKETSADDASWLLETGELSERAKHVLQHSSPIDANIRDSFGNTPLHLFAALEGYQETLLGMANSCSNDSLRAVNTAGQTFLHLLHLEWFSDLSSASSPLKQLLAHIRGSCPDVAYATDVYGRNFFHRAHSIVRDPAALAALISPFDLTFASRRDAFGFNPVANAHGGSEGPYIPPRRIGSLSPPVEDLAKASRSRPRSSADEGSFLAYHARLVQIIQSSYNNPHVEDAEGRNGLHCLAEAILNQQTMDRHVQVQRGVLATSSGRPSLKRKLDSKDNYYLPTAAGIPASTSSPQSPAPPSSSPEGTLPTRLRHLQGLLHPSINVDVHHYDRRGTTPLMAFIEHIPDDQDDKAKTLQAIVETLVRAGGRRLVEARNRRGETALLLAARLGRKVALAVLLEQGANVRARDADGRGVLEVLDERVGGARARGDVSLYARLEACRVLLTGRRDWGVEYKVGVVGEWRVGRRRG</sequence>
<dbReference type="PANTHER" id="PTHR24180">
    <property type="entry name" value="CYCLIN-DEPENDENT KINASE INHIBITOR 2C-RELATED"/>
    <property type="match status" value="1"/>
</dbReference>
<dbReference type="GeneID" id="98173829"/>
<feature type="compositionally biased region" description="Polar residues" evidence="4">
    <location>
        <begin position="143"/>
        <end position="152"/>
    </location>
</feature>
<feature type="compositionally biased region" description="Basic and acidic residues" evidence="4">
    <location>
        <begin position="125"/>
        <end position="141"/>
    </location>
</feature>
<feature type="region of interest" description="Disordered" evidence="4">
    <location>
        <begin position="125"/>
        <end position="239"/>
    </location>
</feature>
<accession>A0ABQ0G559</accession>
<feature type="compositionally biased region" description="Polar residues" evidence="4">
    <location>
        <begin position="210"/>
        <end position="229"/>
    </location>
</feature>
<reference evidence="5 6" key="1">
    <citation type="submission" date="2024-09" db="EMBL/GenBank/DDBJ databases">
        <title>Itraconazole resistance in Madurella fahalii resulting from another homologue of gene encoding cytochrome P450 14-alpha sterol demethylase (CYP51).</title>
        <authorList>
            <person name="Yoshioka I."/>
            <person name="Fahal A.H."/>
            <person name="Kaneko S."/>
            <person name="Yaguchi T."/>
        </authorList>
    </citation>
    <scope>NUCLEOTIDE SEQUENCE [LARGE SCALE GENOMIC DNA]</scope>
    <source>
        <strain evidence="5 6">IFM 68171</strain>
    </source>
</reference>
<evidence type="ECO:0000256" key="3">
    <source>
        <dbReference type="PROSITE-ProRule" id="PRU00023"/>
    </source>
</evidence>
<dbReference type="InterPro" id="IPR002110">
    <property type="entry name" value="Ankyrin_rpt"/>
</dbReference>
<dbReference type="SUPFAM" id="SSF48403">
    <property type="entry name" value="Ankyrin repeat"/>
    <property type="match status" value="1"/>
</dbReference>
<dbReference type="PROSITE" id="PS50088">
    <property type="entry name" value="ANK_REPEAT"/>
    <property type="match status" value="1"/>
</dbReference>
<keyword evidence="1" id="KW-0677">Repeat</keyword>
<feature type="region of interest" description="Disordered" evidence="4">
    <location>
        <begin position="58"/>
        <end position="79"/>
    </location>
</feature>
<dbReference type="EMBL" id="BAAFSV010000002">
    <property type="protein sequence ID" value="GAB1312874.1"/>
    <property type="molecule type" value="Genomic_DNA"/>
</dbReference>
<dbReference type="Pfam" id="PF00023">
    <property type="entry name" value="Ank"/>
    <property type="match status" value="1"/>
</dbReference>
<proteinExistence type="predicted"/>
<feature type="compositionally biased region" description="Polar residues" evidence="4">
    <location>
        <begin position="183"/>
        <end position="196"/>
    </location>
</feature>
<feature type="region of interest" description="Disordered" evidence="4">
    <location>
        <begin position="277"/>
        <end position="297"/>
    </location>
</feature>
<dbReference type="RefSeq" id="XP_070914607.1">
    <property type="nucleotide sequence ID" value="XM_071058506.1"/>
</dbReference>
<evidence type="ECO:0000256" key="4">
    <source>
        <dbReference type="SAM" id="MobiDB-lite"/>
    </source>
</evidence>
<dbReference type="Proteomes" id="UP001628179">
    <property type="component" value="Unassembled WGS sequence"/>
</dbReference>
<dbReference type="PROSITE" id="PS50297">
    <property type="entry name" value="ANK_REP_REGION"/>
    <property type="match status" value="1"/>
</dbReference>
<feature type="compositionally biased region" description="Basic and acidic residues" evidence="4">
    <location>
        <begin position="230"/>
        <end position="239"/>
    </location>
</feature>